<evidence type="ECO:0000256" key="3">
    <source>
        <dbReference type="ARBA" id="ARBA00022741"/>
    </source>
</evidence>
<evidence type="ECO:0000256" key="7">
    <source>
        <dbReference type="ARBA" id="ARBA00048696"/>
    </source>
</evidence>
<dbReference type="PANTHER" id="PTHR39560">
    <property type="entry name" value="PROTEIN ADENYLYLTRANSFERASE FIC-RELATED"/>
    <property type="match status" value="1"/>
</dbReference>
<evidence type="ECO:0000313" key="10">
    <source>
        <dbReference type="Proteomes" id="UP000009223"/>
    </source>
</evidence>
<evidence type="ECO:0000256" key="2">
    <source>
        <dbReference type="ARBA" id="ARBA00022695"/>
    </source>
</evidence>
<dbReference type="RefSeq" id="WP_015708015.1">
    <property type="nucleotide sequence ID" value="NC_015578.1"/>
</dbReference>
<dbReference type="STRING" id="545694.TREPR_2168"/>
<dbReference type="InterPro" id="IPR003812">
    <property type="entry name" value="Fido"/>
</dbReference>
<keyword evidence="10" id="KW-1185">Reference proteome</keyword>
<gene>
    <name evidence="9" type="ordered locus">TREPR_2168</name>
</gene>
<dbReference type="PROSITE" id="PS51459">
    <property type="entry name" value="FIDO"/>
    <property type="match status" value="1"/>
</dbReference>
<accession>F5YJ34</accession>
<dbReference type="Proteomes" id="UP000009223">
    <property type="component" value="Chromosome"/>
</dbReference>
<dbReference type="KEGG" id="tpi:TREPR_2168"/>
<evidence type="ECO:0000256" key="6">
    <source>
        <dbReference type="ARBA" id="ARBA00047939"/>
    </source>
</evidence>
<organism evidence="9 10">
    <name type="scientific">Treponema primitia (strain ATCC BAA-887 / DSM 12427 / ZAS-2)</name>
    <dbReference type="NCBI Taxonomy" id="545694"/>
    <lineage>
        <taxon>Bacteria</taxon>
        <taxon>Pseudomonadati</taxon>
        <taxon>Spirochaetota</taxon>
        <taxon>Spirochaetia</taxon>
        <taxon>Spirochaetales</taxon>
        <taxon>Treponemataceae</taxon>
        <taxon>Treponema</taxon>
    </lineage>
</organism>
<dbReference type="GO" id="GO:0005524">
    <property type="term" value="F:ATP binding"/>
    <property type="evidence" value="ECO:0007669"/>
    <property type="project" value="UniProtKB-KW"/>
</dbReference>
<feature type="domain" description="Fido" evidence="8">
    <location>
        <begin position="58"/>
        <end position="196"/>
    </location>
</feature>
<evidence type="ECO:0000313" key="9">
    <source>
        <dbReference type="EMBL" id="AEF84631.1"/>
    </source>
</evidence>
<comment type="catalytic activity">
    <reaction evidence="7">
        <text>L-tyrosyl-[protein] + ATP = O-(5'-adenylyl)-L-tyrosyl-[protein] + diphosphate</text>
        <dbReference type="Rhea" id="RHEA:54288"/>
        <dbReference type="Rhea" id="RHEA-COMP:10136"/>
        <dbReference type="Rhea" id="RHEA-COMP:13846"/>
        <dbReference type="ChEBI" id="CHEBI:30616"/>
        <dbReference type="ChEBI" id="CHEBI:33019"/>
        <dbReference type="ChEBI" id="CHEBI:46858"/>
        <dbReference type="ChEBI" id="CHEBI:83624"/>
        <dbReference type="EC" id="2.7.7.108"/>
    </reaction>
</comment>
<dbReference type="InterPro" id="IPR036597">
    <property type="entry name" value="Fido-like_dom_sf"/>
</dbReference>
<dbReference type="HOGENOM" id="CLU_080158_0_2_12"/>
<dbReference type="GO" id="GO:0070733">
    <property type="term" value="F:AMPylase activity"/>
    <property type="evidence" value="ECO:0007669"/>
    <property type="project" value="UniProtKB-EC"/>
</dbReference>
<evidence type="ECO:0000256" key="1">
    <source>
        <dbReference type="ARBA" id="ARBA00022679"/>
    </source>
</evidence>
<evidence type="ECO:0000256" key="5">
    <source>
        <dbReference type="ARBA" id="ARBA00034531"/>
    </source>
</evidence>
<reference evidence="10" key="1">
    <citation type="submission" date="2009-12" db="EMBL/GenBank/DDBJ databases">
        <title>Complete sequence of Treponema primitia strain ZAS-2.</title>
        <authorList>
            <person name="Tetu S.G."/>
            <person name="Matson E."/>
            <person name="Ren Q."/>
            <person name="Seshadri R."/>
            <person name="Elbourne L."/>
            <person name="Hassan K.A."/>
            <person name="Durkin A."/>
            <person name="Radune D."/>
            <person name="Mohamoud Y."/>
            <person name="Shay R."/>
            <person name="Jin S."/>
            <person name="Zhang X."/>
            <person name="Lucey K."/>
            <person name="Ballor N.R."/>
            <person name="Ottesen E."/>
            <person name="Rosenthal R."/>
            <person name="Allen A."/>
            <person name="Leadbetter J.R."/>
            <person name="Paulsen I.T."/>
        </authorList>
    </citation>
    <scope>NUCLEOTIDE SEQUENCE [LARGE SCALE GENOMIC DNA]</scope>
    <source>
        <strain evidence="10">ATCC BAA-887 / DSM 12427 / ZAS-2</strain>
    </source>
</reference>
<dbReference type="Gene3D" id="1.10.3290.10">
    <property type="entry name" value="Fido-like domain"/>
    <property type="match status" value="1"/>
</dbReference>
<sequence>MEEYNYTYKGSEDYCYPGTSILKNKLGLKEDSILLKAEREITSIKLLMLYNMPVEGLFNFDHFCNIHKIIFEDIYEWAGKIRKGEFLTKGNSIFCRGQYLKENADKIFTQLKDEKILQNLPKNNFIKRLAYYMGEVNALHPFREGNGRTSREYFRQLSLNANYILDFSKTNKNELLLADIEAFNGSYENLIKILAKSIKIK</sequence>
<reference evidence="9 10" key="2">
    <citation type="journal article" date="2011" name="ISME J.">
        <title>RNA-seq reveals cooperative metabolic interactions between two termite-gut spirochete species in co-culture.</title>
        <authorList>
            <person name="Rosenthal A.Z."/>
            <person name="Matson E.G."/>
            <person name="Eldar A."/>
            <person name="Leadbetter J.R."/>
        </authorList>
    </citation>
    <scope>NUCLEOTIDE SEQUENCE [LARGE SCALE GENOMIC DNA]</scope>
    <source>
        <strain evidence="10">ATCC BAA-887 / DSM 12427 / ZAS-2</strain>
    </source>
</reference>
<dbReference type="eggNOG" id="COG2184">
    <property type="taxonomic scope" value="Bacteria"/>
</dbReference>
<dbReference type="OrthoDB" id="9813719at2"/>
<keyword evidence="4" id="KW-0067">ATP-binding</keyword>
<evidence type="ECO:0000259" key="8">
    <source>
        <dbReference type="PROSITE" id="PS51459"/>
    </source>
</evidence>
<name>F5YJ34_TREPZ</name>
<comment type="catalytic activity">
    <reaction evidence="6">
        <text>L-threonyl-[protein] + ATP = 3-O-(5'-adenylyl)-L-threonyl-[protein] + diphosphate</text>
        <dbReference type="Rhea" id="RHEA:54292"/>
        <dbReference type="Rhea" id="RHEA-COMP:11060"/>
        <dbReference type="Rhea" id="RHEA-COMP:13847"/>
        <dbReference type="ChEBI" id="CHEBI:30013"/>
        <dbReference type="ChEBI" id="CHEBI:30616"/>
        <dbReference type="ChEBI" id="CHEBI:33019"/>
        <dbReference type="ChEBI" id="CHEBI:138113"/>
        <dbReference type="EC" id="2.7.7.108"/>
    </reaction>
</comment>
<dbReference type="SUPFAM" id="SSF140931">
    <property type="entry name" value="Fic-like"/>
    <property type="match status" value="1"/>
</dbReference>
<proteinExistence type="predicted"/>
<dbReference type="GO" id="GO:0051302">
    <property type="term" value="P:regulation of cell division"/>
    <property type="evidence" value="ECO:0007669"/>
    <property type="project" value="TreeGrafter"/>
</dbReference>
<dbReference type="EMBL" id="CP001843">
    <property type="protein sequence ID" value="AEF84631.1"/>
    <property type="molecule type" value="Genomic_DNA"/>
</dbReference>
<keyword evidence="3" id="KW-0547">Nucleotide-binding</keyword>
<keyword evidence="2" id="KW-0548">Nucleotidyltransferase</keyword>
<dbReference type="AlphaFoldDB" id="F5YJ34"/>
<evidence type="ECO:0000256" key="4">
    <source>
        <dbReference type="ARBA" id="ARBA00022840"/>
    </source>
</evidence>
<dbReference type="Pfam" id="PF02661">
    <property type="entry name" value="Fic"/>
    <property type="match status" value="1"/>
</dbReference>
<keyword evidence="1" id="KW-0808">Transferase</keyword>
<protein>
    <recommendedName>
        <fullName evidence="5">protein adenylyltransferase</fullName>
        <ecNumber evidence="5">2.7.7.108</ecNumber>
    </recommendedName>
</protein>
<dbReference type="EC" id="2.7.7.108" evidence="5"/>
<dbReference type="PANTHER" id="PTHR39560:SF1">
    <property type="entry name" value="PROTEIN ADENYLYLTRANSFERASE FIC-RELATED"/>
    <property type="match status" value="1"/>
</dbReference>